<organism evidence="1 2">
    <name type="scientific">Hyalomma asiaticum</name>
    <name type="common">Tick</name>
    <dbReference type="NCBI Taxonomy" id="266040"/>
    <lineage>
        <taxon>Eukaryota</taxon>
        <taxon>Metazoa</taxon>
        <taxon>Ecdysozoa</taxon>
        <taxon>Arthropoda</taxon>
        <taxon>Chelicerata</taxon>
        <taxon>Arachnida</taxon>
        <taxon>Acari</taxon>
        <taxon>Parasitiformes</taxon>
        <taxon>Ixodida</taxon>
        <taxon>Ixodoidea</taxon>
        <taxon>Ixodidae</taxon>
        <taxon>Hyalomminae</taxon>
        <taxon>Hyalomma</taxon>
    </lineage>
</organism>
<dbReference type="EMBL" id="CM023486">
    <property type="protein sequence ID" value="KAH6929145.1"/>
    <property type="molecule type" value="Genomic_DNA"/>
</dbReference>
<evidence type="ECO:0000313" key="1">
    <source>
        <dbReference type="EMBL" id="KAH6929145.1"/>
    </source>
</evidence>
<proteinExistence type="predicted"/>
<evidence type="ECO:0000313" key="2">
    <source>
        <dbReference type="Proteomes" id="UP000821845"/>
    </source>
</evidence>
<sequence>MERPACADISGGLERTAVSFINEVDAEHLPYFEYTTANVPGPGSDEQSFNEVFASCNCQPACSPQCPCVLRSNRARLAAAIECSSLCSCGPDCSNRDVQHGVRCRLQVFKTQGKGFAVRTMEPILRGSYVCSYAGEVISLEVARQRVSKLARSEPNYVMVLRENGAATLVLDPRRVGGVGRFLNHSCEPNLAITPVRTECVVADLAFFAKRDIREGEELTYDYSGGCHSSSQRSSIKCACGSKRCLGWLPMDKLVLGI</sequence>
<dbReference type="Proteomes" id="UP000821845">
    <property type="component" value="Chromosome 6"/>
</dbReference>
<name>A0ACB7S3E6_HYAAI</name>
<protein>
    <submittedName>
        <fullName evidence="1">Uncharacterized protein</fullName>
    </submittedName>
</protein>
<accession>A0ACB7S3E6</accession>
<reference evidence="1" key="1">
    <citation type="submission" date="2020-05" db="EMBL/GenBank/DDBJ databases">
        <title>Large-scale comparative analyses of tick genomes elucidate their genetic diversity and vector capacities.</title>
        <authorList>
            <person name="Jia N."/>
            <person name="Wang J."/>
            <person name="Shi W."/>
            <person name="Du L."/>
            <person name="Sun Y."/>
            <person name="Zhan W."/>
            <person name="Jiang J."/>
            <person name="Wang Q."/>
            <person name="Zhang B."/>
            <person name="Ji P."/>
            <person name="Sakyi L.B."/>
            <person name="Cui X."/>
            <person name="Yuan T."/>
            <person name="Jiang B."/>
            <person name="Yang W."/>
            <person name="Lam T.T.-Y."/>
            <person name="Chang Q."/>
            <person name="Ding S."/>
            <person name="Wang X."/>
            <person name="Zhu J."/>
            <person name="Ruan X."/>
            <person name="Zhao L."/>
            <person name="Wei J."/>
            <person name="Que T."/>
            <person name="Du C."/>
            <person name="Cheng J."/>
            <person name="Dai P."/>
            <person name="Han X."/>
            <person name="Huang E."/>
            <person name="Gao Y."/>
            <person name="Liu J."/>
            <person name="Shao H."/>
            <person name="Ye R."/>
            <person name="Li L."/>
            <person name="Wei W."/>
            <person name="Wang X."/>
            <person name="Wang C."/>
            <person name="Yang T."/>
            <person name="Huo Q."/>
            <person name="Li W."/>
            <person name="Guo W."/>
            <person name="Chen H."/>
            <person name="Zhou L."/>
            <person name="Ni X."/>
            <person name="Tian J."/>
            <person name="Zhou Y."/>
            <person name="Sheng Y."/>
            <person name="Liu T."/>
            <person name="Pan Y."/>
            <person name="Xia L."/>
            <person name="Li J."/>
            <person name="Zhao F."/>
            <person name="Cao W."/>
        </authorList>
    </citation>
    <scope>NUCLEOTIDE SEQUENCE</scope>
    <source>
        <strain evidence="1">Hyas-2018</strain>
    </source>
</reference>
<keyword evidence="2" id="KW-1185">Reference proteome</keyword>
<comment type="caution">
    <text evidence="1">The sequence shown here is derived from an EMBL/GenBank/DDBJ whole genome shotgun (WGS) entry which is preliminary data.</text>
</comment>
<gene>
    <name evidence="1" type="ORF">HPB50_023855</name>
</gene>